<name>A0ABX3GPH8_PAEBO</name>
<dbReference type="RefSeq" id="WP_076114672.1">
    <property type="nucleotide sequence ID" value="NZ_MPTB01000132.1"/>
</dbReference>
<evidence type="ECO:0000256" key="1">
    <source>
        <dbReference type="SAM" id="SignalP"/>
    </source>
</evidence>
<reference evidence="2 3" key="1">
    <citation type="submission" date="2016-10" db="EMBL/GenBank/DDBJ databases">
        <title>Paenibacillus species isolates.</title>
        <authorList>
            <person name="Beno S.M."/>
        </authorList>
    </citation>
    <scope>NUCLEOTIDE SEQUENCE [LARGE SCALE GENOMIC DNA]</scope>
    <source>
        <strain evidence="2 3">FSL H7-0744</strain>
    </source>
</reference>
<sequence length="133" mass="14783">MNHIKKISVSLATLMMVLAPTSAIFAEEAVTNNTLLSQETQPLGNVTLQGTEWAQVGQQTVPIYMNGQIKVVLNGQFGDICTVHAIDQYNNRTYLGQLNNKESLITKLYGYYKIELNLISSNQSTGSTFYVIY</sequence>
<proteinExistence type="predicted"/>
<feature type="signal peptide" evidence="1">
    <location>
        <begin position="1"/>
        <end position="26"/>
    </location>
</feature>
<protein>
    <recommendedName>
        <fullName evidence="4">Secreted protein</fullName>
    </recommendedName>
</protein>
<dbReference type="EMBL" id="MPTB01000132">
    <property type="protein sequence ID" value="OMD34235.1"/>
    <property type="molecule type" value="Genomic_DNA"/>
</dbReference>
<organism evidence="2 3">
    <name type="scientific">Paenibacillus borealis</name>
    <dbReference type="NCBI Taxonomy" id="160799"/>
    <lineage>
        <taxon>Bacteria</taxon>
        <taxon>Bacillati</taxon>
        <taxon>Bacillota</taxon>
        <taxon>Bacilli</taxon>
        <taxon>Bacillales</taxon>
        <taxon>Paenibacillaceae</taxon>
        <taxon>Paenibacillus</taxon>
    </lineage>
</organism>
<accession>A0ABX3GPH8</accession>
<evidence type="ECO:0008006" key="4">
    <source>
        <dbReference type="Google" id="ProtNLM"/>
    </source>
</evidence>
<evidence type="ECO:0000313" key="2">
    <source>
        <dbReference type="EMBL" id="OMD34235.1"/>
    </source>
</evidence>
<keyword evidence="3" id="KW-1185">Reference proteome</keyword>
<gene>
    <name evidence="2" type="ORF">BSK56_33645</name>
</gene>
<evidence type="ECO:0000313" key="3">
    <source>
        <dbReference type="Proteomes" id="UP000187412"/>
    </source>
</evidence>
<comment type="caution">
    <text evidence="2">The sequence shown here is derived from an EMBL/GenBank/DDBJ whole genome shotgun (WGS) entry which is preliminary data.</text>
</comment>
<feature type="chain" id="PRO_5046443653" description="Secreted protein" evidence="1">
    <location>
        <begin position="27"/>
        <end position="133"/>
    </location>
</feature>
<keyword evidence="1" id="KW-0732">Signal</keyword>
<dbReference type="Proteomes" id="UP000187412">
    <property type="component" value="Unassembled WGS sequence"/>
</dbReference>